<evidence type="ECO:0000313" key="1">
    <source>
        <dbReference type="EMBL" id="WVZ53960.1"/>
    </source>
</evidence>
<dbReference type="EMBL" id="CP144745">
    <property type="protein sequence ID" value="WVZ53960.1"/>
    <property type="molecule type" value="Genomic_DNA"/>
</dbReference>
<accession>A0AAQ3PNS8</accession>
<evidence type="ECO:0008006" key="3">
    <source>
        <dbReference type="Google" id="ProtNLM"/>
    </source>
</evidence>
<dbReference type="Proteomes" id="UP001341281">
    <property type="component" value="Chromosome 01"/>
</dbReference>
<proteinExistence type="predicted"/>
<dbReference type="AlphaFoldDB" id="A0AAQ3PNS8"/>
<evidence type="ECO:0000313" key="2">
    <source>
        <dbReference type="Proteomes" id="UP001341281"/>
    </source>
</evidence>
<protein>
    <recommendedName>
        <fullName evidence="3">F-box domain-containing protein</fullName>
    </recommendedName>
</protein>
<dbReference type="PANTHER" id="PTHR32133">
    <property type="entry name" value="OS07G0120400 PROTEIN"/>
    <property type="match status" value="1"/>
</dbReference>
<gene>
    <name evidence="1" type="ORF">U9M48_004843</name>
</gene>
<dbReference type="PANTHER" id="PTHR32133:SF386">
    <property type="entry name" value="F-BOX DOMAIN-CONTAINING PROTEIN"/>
    <property type="match status" value="1"/>
</dbReference>
<reference evidence="1 2" key="1">
    <citation type="submission" date="2024-02" db="EMBL/GenBank/DDBJ databases">
        <title>High-quality chromosome-scale genome assembly of Pensacola bahiagrass (Paspalum notatum Flugge var. saurae).</title>
        <authorList>
            <person name="Vega J.M."/>
            <person name="Podio M."/>
            <person name="Orjuela J."/>
            <person name="Siena L.A."/>
            <person name="Pessino S.C."/>
            <person name="Combes M.C."/>
            <person name="Mariac C."/>
            <person name="Albertini E."/>
            <person name="Pupilli F."/>
            <person name="Ortiz J.P.A."/>
            <person name="Leblanc O."/>
        </authorList>
    </citation>
    <scope>NUCLEOTIDE SEQUENCE [LARGE SCALE GENOMIC DNA]</scope>
    <source>
        <strain evidence="1">R1</strain>
        <tissue evidence="1">Leaf</tissue>
    </source>
</reference>
<name>A0AAQ3PNS8_PASNO</name>
<sequence length="128" mass="14565">MPLPVPLPDKLMEEVLLRLPPDIPASNDRAGLCRLLSAPEFCRRFLEFHRSPPVLGFLHNSRPSNDEGRVARFVPTSASRVRRADNILHRALDSRHGRVLLVDDDCSYSSSFSFVVYVPVADERWELL</sequence>
<keyword evidence="2" id="KW-1185">Reference proteome</keyword>
<organism evidence="1 2">
    <name type="scientific">Paspalum notatum var. saurae</name>
    <dbReference type="NCBI Taxonomy" id="547442"/>
    <lineage>
        <taxon>Eukaryota</taxon>
        <taxon>Viridiplantae</taxon>
        <taxon>Streptophyta</taxon>
        <taxon>Embryophyta</taxon>
        <taxon>Tracheophyta</taxon>
        <taxon>Spermatophyta</taxon>
        <taxon>Magnoliopsida</taxon>
        <taxon>Liliopsida</taxon>
        <taxon>Poales</taxon>
        <taxon>Poaceae</taxon>
        <taxon>PACMAD clade</taxon>
        <taxon>Panicoideae</taxon>
        <taxon>Andropogonodae</taxon>
        <taxon>Paspaleae</taxon>
        <taxon>Paspalinae</taxon>
        <taxon>Paspalum</taxon>
    </lineage>
</organism>